<feature type="region of interest" description="Disordered" evidence="1">
    <location>
        <begin position="151"/>
        <end position="196"/>
    </location>
</feature>
<protein>
    <recommendedName>
        <fullName evidence="2">C2 domain-containing protein</fullName>
    </recommendedName>
</protein>
<reference evidence="4" key="3">
    <citation type="submission" date="2020-12" db="UniProtKB">
        <authorList>
            <consortium name="EnsemblPlants"/>
        </authorList>
    </citation>
    <scope>IDENTIFICATION</scope>
</reference>
<feature type="compositionally biased region" description="Pro residues" evidence="1">
    <location>
        <begin position="345"/>
        <end position="366"/>
    </location>
</feature>
<organism evidence="3">
    <name type="scientific">Physcomitrium patens</name>
    <name type="common">Spreading-leaved earth moss</name>
    <name type="synonym">Physcomitrella patens</name>
    <dbReference type="NCBI Taxonomy" id="3218"/>
    <lineage>
        <taxon>Eukaryota</taxon>
        <taxon>Viridiplantae</taxon>
        <taxon>Streptophyta</taxon>
        <taxon>Embryophyta</taxon>
        <taxon>Bryophyta</taxon>
        <taxon>Bryophytina</taxon>
        <taxon>Bryopsida</taxon>
        <taxon>Funariidae</taxon>
        <taxon>Funariales</taxon>
        <taxon>Funariaceae</taxon>
        <taxon>Physcomitrium</taxon>
    </lineage>
</organism>
<accession>A0A2K1L045</accession>
<feature type="region of interest" description="Disordered" evidence="1">
    <location>
        <begin position="210"/>
        <end position="369"/>
    </location>
</feature>
<dbReference type="Pfam" id="PF00168">
    <property type="entry name" value="C2"/>
    <property type="match status" value="1"/>
</dbReference>
<dbReference type="Proteomes" id="UP000006727">
    <property type="component" value="Chromosome 2"/>
</dbReference>
<dbReference type="Gramene" id="Pp3c2_4180V3.3">
    <property type="protein sequence ID" value="Pp3c2_4180V3.3"/>
    <property type="gene ID" value="Pp3c2_4180"/>
</dbReference>
<dbReference type="AlphaFoldDB" id="A0A2K1L045"/>
<evidence type="ECO:0000256" key="1">
    <source>
        <dbReference type="SAM" id="MobiDB-lite"/>
    </source>
</evidence>
<feature type="domain" description="C2" evidence="2">
    <location>
        <begin position="1"/>
        <end position="118"/>
    </location>
</feature>
<keyword evidence="5" id="KW-1185">Reference proteome</keyword>
<dbReference type="PANTHER" id="PTHR47052">
    <property type="entry name" value="CONSERVED SERINE PROLINE-RICH PROTEIN (AFU_ORTHOLOGUE AFUA_2G01790)"/>
    <property type="match status" value="1"/>
</dbReference>
<dbReference type="EMBL" id="ABEU02000002">
    <property type="protein sequence ID" value="PNR59396.1"/>
    <property type="molecule type" value="Genomic_DNA"/>
</dbReference>
<dbReference type="PROSITE" id="PS50004">
    <property type="entry name" value="C2"/>
    <property type="match status" value="1"/>
</dbReference>
<dbReference type="KEGG" id="ppp:112278911"/>
<feature type="compositionally biased region" description="Low complexity" evidence="1">
    <location>
        <begin position="298"/>
        <end position="308"/>
    </location>
</feature>
<reference evidence="3 5" key="1">
    <citation type="journal article" date="2008" name="Science">
        <title>The Physcomitrella genome reveals evolutionary insights into the conquest of land by plants.</title>
        <authorList>
            <person name="Rensing S."/>
            <person name="Lang D."/>
            <person name="Zimmer A."/>
            <person name="Terry A."/>
            <person name="Salamov A."/>
            <person name="Shapiro H."/>
            <person name="Nishiyama T."/>
            <person name="Perroud P.-F."/>
            <person name="Lindquist E."/>
            <person name="Kamisugi Y."/>
            <person name="Tanahashi T."/>
            <person name="Sakakibara K."/>
            <person name="Fujita T."/>
            <person name="Oishi K."/>
            <person name="Shin-I T."/>
            <person name="Kuroki Y."/>
            <person name="Toyoda A."/>
            <person name="Suzuki Y."/>
            <person name="Hashimoto A."/>
            <person name="Yamaguchi K."/>
            <person name="Sugano A."/>
            <person name="Kohara Y."/>
            <person name="Fujiyama A."/>
            <person name="Anterola A."/>
            <person name="Aoki S."/>
            <person name="Ashton N."/>
            <person name="Barbazuk W.B."/>
            <person name="Barker E."/>
            <person name="Bennetzen J."/>
            <person name="Bezanilla M."/>
            <person name="Blankenship R."/>
            <person name="Cho S.H."/>
            <person name="Dutcher S."/>
            <person name="Estelle M."/>
            <person name="Fawcett J.A."/>
            <person name="Gundlach H."/>
            <person name="Hanada K."/>
            <person name="Heyl A."/>
            <person name="Hicks K.A."/>
            <person name="Hugh J."/>
            <person name="Lohr M."/>
            <person name="Mayer K."/>
            <person name="Melkozernov A."/>
            <person name="Murata T."/>
            <person name="Nelson D."/>
            <person name="Pils B."/>
            <person name="Prigge M."/>
            <person name="Reiss B."/>
            <person name="Renner T."/>
            <person name="Rombauts S."/>
            <person name="Rushton P."/>
            <person name="Sanderfoot A."/>
            <person name="Schween G."/>
            <person name="Shiu S.-H."/>
            <person name="Stueber K."/>
            <person name="Theodoulou F.L."/>
            <person name="Tu H."/>
            <person name="Van de Peer Y."/>
            <person name="Verrier P.J."/>
            <person name="Waters E."/>
            <person name="Wood A."/>
            <person name="Yang L."/>
            <person name="Cove D."/>
            <person name="Cuming A."/>
            <person name="Hasebe M."/>
            <person name="Lucas S."/>
            <person name="Mishler D.B."/>
            <person name="Reski R."/>
            <person name="Grigoriev I."/>
            <person name="Quatrano R.S."/>
            <person name="Boore J.L."/>
        </authorList>
    </citation>
    <scope>NUCLEOTIDE SEQUENCE [LARGE SCALE GENOMIC DNA]</scope>
    <source>
        <strain evidence="4 5">cv. Gransden 2004</strain>
    </source>
</reference>
<name>A0A2K1L045_PHYPA</name>
<dbReference type="InterPro" id="IPR035892">
    <property type="entry name" value="C2_domain_sf"/>
</dbReference>
<feature type="compositionally biased region" description="Basic and acidic residues" evidence="1">
    <location>
        <begin position="156"/>
        <end position="171"/>
    </location>
</feature>
<evidence type="ECO:0000313" key="3">
    <source>
        <dbReference type="EMBL" id="PNR59396.1"/>
    </source>
</evidence>
<evidence type="ECO:0000259" key="2">
    <source>
        <dbReference type="PROSITE" id="PS50004"/>
    </source>
</evidence>
<evidence type="ECO:0000313" key="5">
    <source>
        <dbReference type="Proteomes" id="UP000006727"/>
    </source>
</evidence>
<dbReference type="Gene3D" id="2.60.40.150">
    <property type="entry name" value="C2 domain"/>
    <property type="match status" value="1"/>
</dbReference>
<dbReference type="SUPFAM" id="SSF49562">
    <property type="entry name" value="C2 domain (Calcium/lipid-binding domain, CaLB)"/>
    <property type="match status" value="1"/>
</dbReference>
<evidence type="ECO:0000313" key="4">
    <source>
        <dbReference type="EnsemblPlants" id="Pp3c2_4180V3.1"/>
    </source>
</evidence>
<dbReference type="InterPro" id="IPR052981">
    <property type="entry name" value="Ingression_C2_domain"/>
</dbReference>
<sequence>MAEVYNFCEGDRLSVMPYSRLIVTIKYADGIRDLSLDGKGASYVTLQCGSQVSQTDVAKGAGAKPSFNTTFEFKTDQSTNALIVHVFSLHPEKGYRRVGQTTLDLKTMFSSGATVDSRAFLLSRRTPGKFGGYIFLSLTLEAMQSPYSRQQTFPLRSDHQHSSNRDDEYRSRSLGSSKSSVEPWSPVGGCYGTQSQSPYEDFGLDSDFFDGFGAIPGAENNKPPPPKSTSNRNHPGSPGGGNKRTPQSQPSRLYPGQPGKPRPVFSRDSPTAASASPPRTRRLPPSDSCVPIVTCGSKVVEPQPQKSQPKPEIRHQHQPSRAQPDKQFQRQQPPPSRYKPLPQHHVPPQPYYEPPPTASPMPPQPAPSLGMQVAKVAVPIAAKIALSSLGDLFF</sequence>
<dbReference type="EnsemblPlants" id="Pp3c2_4180V3.2">
    <property type="protein sequence ID" value="Pp3c2_4180V3.2"/>
    <property type="gene ID" value="Pp3c2_4180"/>
</dbReference>
<dbReference type="Gramene" id="Pp3c2_4180V3.2">
    <property type="protein sequence ID" value="Pp3c2_4180V3.2"/>
    <property type="gene ID" value="Pp3c2_4180"/>
</dbReference>
<dbReference type="PaxDb" id="3218-PP1S7_206V6.1"/>
<dbReference type="GeneID" id="112278911"/>
<dbReference type="RefSeq" id="XP_024368585.1">
    <property type="nucleotide sequence ID" value="XM_024512817.2"/>
</dbReference>
<dbReference type="EnsemblPlants" id="Pp3c2_4180V3.3">
    <property type="protein sequence ID" value="Pp3c2_4180V3.3"/>
    <property type="gene ID" value="Pp3c2_4180"/>
</dbReference>
<dbReference type="PANTHER" id="PTHR47052:SF3">
    <property type="entry name" value="INGRESSION PROTEIN 1"/>
    <property type="match status" value="1"/>
</dbReference>
<dbReference type="EnsemblPlants" id="Pp3c2_4180V3.1">
    <property type="protein sequence ID" value="Pp3c2_4180V3.1"/>
    <property type="gene ID" value="Pp3c2_4180"/>
</dbReference>
<dbReference type="Gramene" id="Pp3c2_4180V3.1">
    <property type="protein sequence ID" value="Pp3c2_4180V3.1"/>
    <property type="gene ID" value="Pp3c2_4180"/>
</dbReference>
<proteinExistence type="predicted"/>
<reference evidence="3 5" key="2">
    <citation type="journal article" date="2018" name="Plant J.">
        <title>The Physcomitrella patens chromosome-scale assembly reveals moss genome structure and evolution.</title>
        <authorList>
            <person name="Lang D."/>
            <person name="Ullrich K.K."/>
            <person name="Murat F."/>
            <person name="Fuchs J."/>
            <person name="Jenkins J."/>
            <person name="Haas F.B."/>
            <person name="Piednoel M."/>
            <person name="Gundlach H."/>
            <person name="Van Bel M."/>
            <person name="Meyberg R."/>
            <person name="Vives C."/>
            <person name="Morata J."/>
            <person name="Symeonidi A."/>
            <person name="Hiss M."/>
            <person name="Muchero W."/>
            <person name="Kamisugi Y."/>
            <person name="Saleh O."/>
            <person name="Blanc G."/>
            <person name="Decker E.L."/>
            <person name="van Gessel N."/>
            <person name="Grimwood J."/>
            <person name="Hayes R.D."/>
            <person name="Graham S.W."/>
            <person name="Gunter L.E."/>
            <person name="McDaniel S.F."/>
            <person name="Hoernstein S.N.W."/>
            <person name="Larsson A."/>
            <person name="Li F.W."/>
            <person name="Perroud P.F."/>
            <person name="Phillips J."/>
            <person name="Ranjan P."/>
            <person name="Rokshar D.S."/>
            <person name="Rothfels C.J."/>
            <person name="Schneider L."/>
            <person name="Shu S."/>
            <person name="Stevenson D.W."/>
            <person name="Thummler F."/>
            <person name="Tillich M."/>
            <person name="Villarreal Aguilar J.C."/>
            <person name="Widiez T."/>
            <person name="Wong G.K."/>
            <person name="Wymore A."/>
            <person name="Zhang Y."/>
            <person name="Zimmer A.D."/>
            <person name="Quatrano R.S."/>
            <person name="Mayer K.F.X."/>
            <person name="Goodstein D."/>
            <person name="Casacuberta J.M."/>
            <person name="Vandepoele K."/>
            <person name="Reski R."/>
            <person name="Cuming A.C."/>
            <person name="Tuskan G.A."/>
            <person name="Maumus F."/>
            <person name="Salse J."/>
            <person name="Schmutz J."/>
            <person name="Rensing S.A."/>
        </authorList>
    </citation>
    <scope>NUCLEOTIDE SEQUENCE [LARGE SCALE GENOMIC DNA]</scope>
    <source>
        <strain evidence="4 5">cv. Gransden 2004</strain>
    </source>
</reference>
<dbReference type="SMART" id="SM00239">
    <property type="entry name" value="C2"/>
    <property type="match status" value="1"/>
</dbReference>
<gene>
    <name evidence="4" type="primary">LOC112278911</name>
    <name evidence="3" type="ORF">PHYPA_002187</name>
</gene>
<dbReference type="InterPro" id="IPR000008">
    <property type="entry name" value="C2_dom"/>
</dbReference>